<comment type="caution">
    <text evidence="1">The sequence shown here is derived from an EMBL/GenBank/DDBJ whole genome shotgun (WGS) entry which is preliminary data.</text>
</comment>
<dbReference type="EMBL" id="MU266458">
    <property type="protein sequence ID" value="KAH7923248.1"/>
    <property type="molecule type" value="Genomic_DNA"/>
</dbReference>
<proteinExistence type="predicted"/>
<keyword evidence="2" id="KW-1185">Reference proteome</keyword>
<name>A0ACB8BEH9_9AGAM</name>
<evidence type="ECO:0000313" key="1">
    <source>
        <dbReference type="EMBL" id="KAH7923248.1"/>
    </source>
</evidence>
<gene>
    <name evidence="1" type="ORF">BV22DRAFT_1130802</name>
</gene>
<dbReference type="Proteomes" id="UP000790709">
    <property type="component" value="Unassembled WGS sequence"/>
</dbReference>
<reference evidence="1" key="1">
    <citation type="journal article" date="2021" name="New Phytol.">
        <title>Evolutionary innovations through gain and loss of genes in the ectomycorrhizal Boletales.</title>
        <authorList>
            <person name="Wu G."/>
            <person name="Miyauchi S."/>
            <person name="Morin E."/>
            <person name="Kuo A."/>
            <person name="Drula E."/>
            <person name="Varga T."/>
            <person name="Kohler A."/>
            <person name="Feng B."/>
            <person name="Cao Y."/>
            <person name="Lipzen A."/>
            <person name="Daum C."/>
            <person name="Hundley H."/>
            <person name="Pangilinan J."/>
            <person name="Johnson J."/>
            <person name="Barry K."/>
            <person name="LaButti K."/>
            <person name="Ng V."/>
            <person name="Ahrendt S."/>
            <person name="Min B."/>
            <person name="Choi I.G."/>
            <person name="Park H."/>
            <person name="Plett J.M."/>
            <person name="Magnuson J."/>
            <person name="Spatafora J.W."/>
            <person name="Nagy L.G."/>
            <person name="Henrissat B."/>
            <person name="Grigoriev I.V."/>
            <person name="Yang Z.L."/>
            <person name="Xu J."/>
            <person name="Martin F.M."/>
        </authorList>
    </citation>
    <scope>NUCLEOTIDE SEQUENCE</scope>
    <source>
        <strain evidence="1">KUC20120723A-06</strain>
    </source>
</reference>
<evidence type="ECO:0000313" key="2">
    <source>
        <dbReference type="Proteomes" id="UP000790709"/>
    </source>
</evidence>
<sequence>MPGLTIVSQPVTVVEHTSAADFLSATYPTLRRHERSSNIVLAHALKRVNAEAVLTGCQFITDSEVLLNPSLHTQHKDDSFWLTVWSSPTTTSPPSLDLVLSCVSSSLGNYPVFLWSPRLPSTLTTSWLTPRITALIHRLYTCVHPERVFSVFGMTALVKTFARYWTTFTGFATEPHPFYKAYFTFCTPETFQDSPSPYQKEGNIRRATMVDIDSISKLCKEFADDSIYFPLSIDQARVEAGEMISKGQMWLYEVAGQTAAICAVTRNSMTVSAITKVYTSPTWRRRGFAEHLVRYVTRRLFDCGKDTVVLYVGHENSAQRVYDRVGFVGLCGKDKPEGVEDSLELGFTGTERGHW</sequence>
<protein>
    <submittedName>
        <fullName evidence="1">Uncharacterized protein</fullName>
    </submittedName>
</protein>
<organism evidence="1 2">
    <name type="scientific">Leucogyrophana mollusca</name>
    <dbReference type="NCBI Taxonomy" id="85980"/>
    <lineage>
        <taxon>Eukaryota</taxon>
        <taxon>Fungi</taxon>
        <taxon>Dikarya</taxon>
        <taxon>Basidiomycota</taxon>
        <taxon>Agaricomycotina</taxon>
        <taxon>Agaricomycetes</taxon>
        <taxon>Agaricomycetidae</taxon>
        <taxon>Boletales</taxon>
        <taxon>Boletales incertae sedis</taxon>
        <taxon>Leucogyrophana</taxon>
    </lineage>
</organism>
<accession>A0ACB8BEH9</accession>